<keyword evidence="2" id="KW-0418">Kinase</keyword>
<dbReference type="OrthoDB" id="101918at2759"/>
<dbReference type="Pfam" id="PF13358">
    <property type="entry name" value="DDE_3"/>
    <property type="match status" value="1"/>
</dbReference>
<dbReference type="GO" id="GO:0003676">
    <property type="term" value="F:nucleic acid binding"/>
    <property type="evidence" value="ECO:0007669"/>
    <property type="project" value="InterPro"/>
</dbReference>
<evidence type="ECO:0000259" key="1">
    <source>
        <dbReference type="Pfam" id="PF13358"/>
    </source>
</evidence>
<dbReference type="AlphaFoldDB" id="A0A225V548"/>
<keyword evidence="3" id="KW-1185">Reference proteome</keyword>
<sequence length="199" mass="23274">MLRRRGYALRGKKVAIRGDFVRKPRVSILAFIGLNGMIDYYNTEGTLDRVEFTKCCQAFVQSPYGSVRQYPGSNSVWILDGAAIHCHPEIIHYSRSVEVVPIFLPAYCPFFNPIEFLFGYVKRSFQRHYAESSGRNLLPFIVQTFRRFTNFNMRNVFEHCGWRVQCIFDPSGPLSNENQQVPERNVDRWVRDDLDFTAW</sequence>
<name>A0A225V548_9STRA</name>
<keyword evidence="2" id="KW-0808">Transferase</keyword>
<proteinExistence type="predicted"/>
<dbReference type="Gene3D" id="3.30.420.10">
    <property type="entry name" value="Ribonuclease H-like superfamily/Ribonuclease H"/>
    <property type="match status" value="1"/>
</dbReference>
<dbReference type="GO" id="GO:0016301">
    <property type="term" value="F:kinase activity"/>
    <property type="evidence" value="ECO:0007669"/>
    <property type="project" value="UniProtKB-KW"/>
</dbReference>
<dbReference type="EMBL" id="NBNE01008404">
    <property type="protein sequence ID" value="OWY99519.1"/>
    <property type="molecule type" value="Genomic_DNA"/>
</dbReference>
<dbReference type="InterPro" id="IPR036397">
    <property type="entry name" value="RNaseH_sf"/>
</dbReference>
<gene>
    <name evidence="2" type="ORF">PHMEG_00029464</name>
</gene>
<organism evidence="2 3">
    <name type="scientific">Phytophthora megakarya</name>
    <dbReference type="NCBI Taxonomy" id="4795"/>
    <lineage>
        <taxon>Eukaryota</taxon>
        <taxon>Sar</taxon>
        <taxon>Stramenopiles</taxon>
        <taxon>Oomycota</taxon>
        <taxon>Peronosporomycetes</taxon>
        <taxon>Peronosporales</taxon>
        <taxon>Peronosporaceae</taxon>
        <taxon>Phytophthora</taxon>
    </lineage>
</organism>
<reference evidence="3" key="1">
    <citation type="submission" date="2017-03" db="EMBL/GenBank/DDBJ databases">
        <title>Phytopthora megakarya and P. palmivora, two closely related causual agents of cacao black pod achieved similar genome size and gene model numbers by different mechanisms.</title>
        <authorList>
            <person name="Ali S."/>
            <person name="Shao J."/>
            <person name="Larry D.J."/>
            <person name="Kronmiller B."/>
            <person name="Shen D."/>
            <person name="Strem M.D."/>
            <person name="Melnick R.L."/>
            <person name="Guiltinan M.J."/>
            <person name="Tyler B.M."/>
            <person name="Meinhardt L.W."/>
            <person name="Bailey B.A."/>
        </authorList>
    </citation>
    <scope>NUCLEOTIDE SEQUENCE [LARGE SCALE GENOMIC DNA]</scope>
    <source>
        <strain evidence="3">zdho120</strain>
    </source>
</reference>
<dbReference type="STRING" id="4795.A0A225V548"/>
<dbReference type="Proteomes" id="UP000198211">
    <property type="component" value="Unassembled WGS sequence"/>
</dbReference>
<accession>A0A225V548</accession>
<evidence type="ECO:0000313" key="3">
    <source>
        <dbReference type="Proteomes" id="UP000198211"/>
    </source>
</evidence>
<feature type="domain" description="Tc1-like transposase DDE" evidence="1">
    <location>
        <begin position="2"/>
        <end position="131"/>
    </location>
</feature>
<comment type="caution">
    <text evidence="2">The sequence shown here is derived from an EMBL/GenBank/DDBJ whole genome shotgun (WGS) entry which is preliminary data.</text>
</comment>
<evidence type="ECO:0000313" key="2">
    <source>
        <dbReference type="EMBL" id="OWY99519.1"/>
    </source>
</evidence>
<protein>
    <submittedName>
        <fullName evidence="2">Serine/threonine-protein kinase</fullName>
    </submittedName>
</protein>
<dbReference type="InterPro" id="IPR038717">
    <property type="entry name" value="Tc1-like_DDE_dom"/>
</dbReference>